<protein>
    <submittedName>
        <fullName evidence="3">Respiratory growth induced protein 1</fullName>
    </submittedName>
</protein>
<dbReference type="GO" id="GO:0006112">
    <property type="term" value="P:energy reserve metabolic process"/>
    <property type="evidence" value="ECO:0007669"/>
    <property type="project" value="InterPro"/>
</dbReference>
<evidence type="ECO:0000256" key="1">
    <source>
        <dbReference type="ARBA" id="ARBA00003033"/>
    </source>
</evidence>
<dbReference type="EMBL" id="CP048986">
    <property type="protein sequence ID" value="QID79162.1"/>
    <property type="molecule type" value="Genomic_DNA"/>
</dbReference>
<evidence type="ECO:0000313" key="3">
    <source>
        <dbReference type="EMBL" id="QID79162.1"/>
    </source>
</evidence>
<reference evidence="3 4" key="1">
    <citation type="journal article" date="2019" name="BMC Genomics">
        <title>Chromosome level assembly and comparative genome analysis confirm lager-brewing yeasts originated from a single hybridization.</title>
        <authorList>
            <person name="Salazar A.N."/>
            <person name="Gorter de Vries A.R."/>
            <person name="van den Broek M."/>
            <person name="Brouwers N."/>
            <person name="de la Torre Cortes P."/>
            <person name="Kuijpers N.G.A."/>
            <person name="Daran J.G."/>
            <person name="Abeel T."/>
        </authorList>
    </citation>
    <scope>NUCLEOTIDE SEQUENCE [LARGE SCALE GENOMIC DNA]</scope>
    <source>
        <strain evidence="3 4">CBS 1483</strain>
    </source>
</reference>
<dbReference type="OrthoDB" id="4082176at2759"/>
<dbReference type="Gene3D" id="3.40.1000.40">
    <property type="entry name" value="Respiratory growth induced protein 1"/>
    <property type="match status" value="1"/>
</dbReference>
<proteinExistence type="inferred from homology"/>
<dbReference type="InterPro" id="IPR022554">
    <property type="entry name" value="RGI1"/>
</dbReference>
<dbReference type="Pfam" id="PF10843">
    <property type="entry name" value="RGI1"/>
    <property type="match status" value="1"/>
</dbReference>
<comment type="similarity">
    <text evidence="2">Belongs to the RGI1 family.</text>
</comment>
<comment type="function">
    <text evidence="1">Involved in the control of energetic metabolism and significantly contribute to cell fitness, especially under respiratory growth conditions.</text>
</comment>
<accession>A0A6C1DQ58</accession>
<keyword evidence="4" id="KW-1185">Reference proteome</keyword>
<dbReference type="SMR" id="A0A6C1DQ58"/>
<sequence>MTKKDKKEVKVQTVTTEDGETVKVFEDLQGFETFIANETEDDDFDHLHCKLNYYPPFVLHESHEDPEKISDAANSHSKKFVRHLHQHIEKHLLKDIKQAVRKPELKFHEKSKEETFDKITWHYGEETEYHGRPFKIDVQVVCTHEDAMVFVDYKTHPVGAN</sequence>
<dbReference type="InterPro" id="IPR038235">
    <property type="entry name" value="RGI1_sf"/>
</dbReference>
<dbReference type="AlphaFoldDB" id="A0A6C1DQ58"/>
<dbReference type="FunFam" id="3.40.1000.40:FF:000001">
    <property type="entry name" value="Respiratory growth induced protein 2"/>
    <property type="match status" value="1"/>
</dbReference>
<organism evidence="3 4">
    <name type="scientific">Saccharomyces pastorianus</name>
    <name type="common">Lager yeast</name>
    <name type="synonym">Saccharomyces cerevisiae x Saccharomyces eubayanus</name>
    <dbReference type="NCBI Taxonomy" id="27292"/>
    <lineage>
        <taxon>Eukaryota</taxon>
        <taxon>Fungi</taxon>
        <taxon>Dikarya</taxon>
        <taxon>Ascomycota</taxon>
        <taxon>Saccharomycotina</taxon>
        <taxon>Saccharomycetes</taxon>
        <taxon>Saccharomycetales</taxon>
        <taxon>Saccharomycetaceae</taxon>
        <taxon>Saccharomyces</taxon>
    </lineage>
</organism>
<evidence type="ECO:0000313" key="4">
    <source>
        <dbReference type="Proteomes" id="UP000501346"/>
    </source>
</evidence>
<evidence type="ECO:0000256" key="2">
    <source>
        <dbReference type="ARBA" id="ARBA00009268"/>
    </source>
</evidence>
<dbReference type="Proteomes" id="UP000501346">
    <property type="component" value="Chromosome ScV"/>
</dbReference>
<gene>
    <name evidence="3" type="primary">RGI1_1</name>
    <name evidence="3" type="ORF">GRS66_001404</name>
</gene>
<name>A0A6C1DQ58_SACPS</name>